<reference evidence="9" key="1">
    <citation type="submission" date="2021-02" db="EMBL/GenBank/DDBJ databases">
        <authorList>
            <person name="Nowell W R."/>
        </authorList>
    </citation>
    <scope>NUCLEOTIDE SEQUENCE</scope>
</reference>
<feature type="region of interest" description="Disordered" evidence="8">
    <location>
        <begin position="287"/>
        <end position="315"/>
    </location>
</feature>
<dbReference type="AlphaFoldDB" id="A0A813TJE0"/>
<name>A0A813TJE0_9BILA</name>
<evidence type="ECO:0000256" key="8">
    <source>
        <dbReference type="SAM" id="MobiDB-lite"/>
    </source>
</evidence>
<dbReference type="GO" id="GO:0005829">
    <property type="term" value="C:cytosol"/>
    <property type="evidence" value="ECO:0007669"/>
    <property type="project" value="TreeGrafter"/>
</dbReference>
<keyword evidence="6" id="KW-0413">Isomerase</keyword>
<comment type="similarity">
    <text evidence="2">Belongs to the diaminopimelate epimerase family.</text>
</comment>
<accession>A0A813TJE0</accession>
<feature type="region of interest" description="Disordered" evidence="8">
    <location>
        <begin position="97"/>
        <end position="129"/>
    </location>
</feature>
<dbReference type="EMBL" id="CAJNOQ010000538">
    <property type="protein sequence ID" value="CAF0812587.1"/>
    <property type="molecule type" value="Genomic_DNA"/>
</dbReference>
<comment type="catalytic activity">
    <reaction evidence="7">
        <text>(2S,6S)-2,6-diaminopimelate = meso-2,6-diaminopimelate</text>
        <dbReference type="Rhea" id="RHEA:15393"/>
        <dbReference type="ChEBI" id="CHEBI:57609"/>
        <dbReference type="ChEBI" id="CHEBI:57791"/>
        <dbReference type="EC" id="5.1.1.7"/>
    </reaction>
</comment>
<dbReference type="GO" id="GO:0008837">
    <property type="term" value="F:diaminopimelate epimerase activity"/>
    <property type="evidence" value="ECO:0007669"/>
    <property type="project" value="UniProtKB-EC"/>
</dbReference>
<evidence type="ECO:0000313" key="11">
    <source>
        <dbReference type="Proteomes" id="UP000663829"/>
    </source>
</evidence>
<feature type="compositionally biased region" description="Acidic residues" evidence="8">
    <location>
        <begin position="431"/>
        <end position="448"/>
    </location>
</feature>
<evidence type="ECO:0000256" key="6">
    <source>
        <dbReference type="ARBA" id="ARBA00023235"/>
    </source>
</evidence>
<dbReference type="InterPro" id="IPR018510">
    <property type="entry name" value="DAP_epimerase_AS"/>
</dbReference>
<dbReference type="PROSITE" id="PS01326">
    <property type="entry name" value="DAP_EPIMERASE"/>
    <property type="match status" value="1"/>
</dbReference>
<dbReference type="Pfam" id="PF01678">
    <property type="entry name" value="DAP_epimerase"/>
    <property type="match status" value="1"/>
</dbReference>
<feature type="compositionally biased region" description="Polar residues" evidence="8">
    <location>
        <begin position="99"/>
        <end position="112"/>
    </location>
</feature>
<dbReference type="GO" id="GO:0009089">
    <property type="term" value="P:lysine biosynthetic process via diaminopimelate"/>
    <property type="evidence" value="ECO:0007669"/>
    <property type="project" value="UniProtKB-UniPathway"/>
</dbReference>
<dbReference type="EMBL" id="CAJOBC010000538">
    <property type="protein sequence ID" value="CAF3598358.1"/>
    <property type="molecule type" value="Genomic_DNA"/>
</dbReference>
<dbReference type="SUPFAM" id="SSF54506">
    <property type="entry name" value="Diaminopimelate epimerase-like"/>
    <property type="match status" value="2"/>
</dbReference>
<evidence type="ECO:0000313" key="10">
    <source>
        <dbReference type="EMBL" id="CAF3598358.1"/>
    </source>
</evidence>
<dbReference type="InterPro" id="IPR001653">
    <property type="entry name" value="DAP_epimerase_DapF"/>
</dbReference>
<keyword evidence="5" id="KW-0457">Lysine biosynthesis</keyword>
<evidence type="ECO:0000256" key="4">
    <source>
        <dbReference type="ARBA" id="ARBA00022605"/>
    </source>
</evidence>
<evidence type="ECO:0000256" key="7">
    <source>
        <dbReference type="ARBA" id="ARBA00051712"/>
    </source>
</evidence>
<dbReference type="Gene3D" id="3.10.310.10">
    <property type="entry name" value="Diaminopimelate Epimerase, Chain A, domain 1"/>
    <property type="match status" value="2"/>
</dbReference>
<sequence length="867" mass="97368">MNNDDEFNLKNIDKEIISHRPISSSSPTTSIENTISHDLSYKQLRRPAFSEHILLNGSSNSTTSSIINSALSSPLMFSRDTSMDTLSSSSINFSSHNSTYLSEHSTNPSGIISPTEIPDSPPCGRQSPVEEQMKCSNNRINSPGTTSQLNETVIERTLNNNDDHSSSSISRDEIKIYRSEYTDMDSVHSLDNNQQQQNDEIYNENPQHDDLLSSCDISVRNDDSLHIFTSSALDDTSSVHSSLSSLTLPSVHGTNRTCRTVEDVLRLAQLRKSQVPHDLSIINEESLEEQQKQQNSSSSNRETTSDENESDMDDEKGKQILFDLIHKRLTHPPIVLETSQQINLSTSSSSTITNDRVKASSSSNDPIMREEFHESAIQFSSSHDITIPSSMLSNDYNSPHFGVPPKRSLSNASISTTRSSSHTTKRHRLNEEDENDDPMEDDEDYDEEKGAELISAFIRETLSKKPLKDLISTSSNQHDEENLLDDINFEQDPHPSPQTGYSSSSNTSSVRSDSIFPLKAYKYQHVETTADIQIQMNKKQKNIKVKMSNQQQQQQKKVDSKQYALISWIKNVLVMIDVQHWSGAGNLFVIIDDRHKKFVHDQLAVLTPHLCIREQLNMKNAEGVLVLVDAKNSSCEYNFYNPDGSSDVMCGNGARCAVRHCLSLKLVDNTNKINLTLNGRLYQTTLDDLNNVGVHFRPPTKIQHFPSVTLIDDHSPISLTYVDVGSHHLVLDAKEFIQSLNEYQSFNLDKFVLLNMEKLQSIVSMKYFNINLAYAIDDSTIYLRTFENGVNAETGACGTGALSTGATYWSKQNKEIRFVIIPSSQEPLIVHLEIDNDKKITEMILKGDARCSAPPSLFDIATMRYIH</sequence>
<dbReference type="EC" id="5.1.1.7" evidence="3"/>
<feature type="compositionally biased region" description="Low complexity" evidence="8">
    <location>
        <begin position="408"/>
        <end position="422"/>
    </location>
</feature>
<feature type="region of interest" description="Disordered" evidence="8">
    <location>
        <begin position="487"/>
        <end position="509"/>
    </location>
</feature>
<evidence type="ECO:0000256" key="5">
    <source>
        <dbReference type="ARBA" id="ARBA00023154"/>
    </source>
</evidence>
<feature type="compositionally biased region" description="Low complexity" evidence="8">
    <location>
        <begin position="292"/>
        <end position="302"/>
    </location>
</feature>
<dbReference type="Proteomes" id="UP000663829">
    <property type="component" value="Unassembled WGS sequence"/>
</dbReference>
<feature type="compositionally biased region" description="Low complexity" evidence="8">
    <location>
        <begin position="345"/>
        <end position="354"/>
    </location>
</feature>
<comment type="caution">
    <text evidence="9">The sequence shown here is derived from an EMBL/GenBank/DDBJ whole genome shotgun (WGS) entry which is preliminary data.</text>
</comment>
<keyword evidence="11" id="KW-1185">Reference proteome</keyword>
<dbReference type="OrthoDB" id="9977463at2759"/>
<organism evidence="9 11">
    <name type="scientific">Didymodactylos carnosus</name>
    <dbReference type="NCBI Taxonomy" id="1234261"/>
    <lineage>
        <taxon>Eukaryota</taxon>
        <taxon>Metazoa</taxon>
        <taxon>Spiralia</taxon>
        <taxon>Gnathifera</taxon>
        <taxon>Rotifera</taxon>
        <taxon>Eurotatoria</taxon>
        <taxon>Bdelloidea</taxon>
        <taxon>Philodinida</taxon>
        <taxon>Philodinidae</taxon>
        <taxon>Didymodactylos</taxon>
    </lineage>
</organism>
<keyword evidence="4" id="KW-0028">Amino-acid biosynthesis</keyword>
<feature type="region of interest" description="Disordered" evidence="8">
    <location>
        <begin position="397"/>
        <end position="448"/>
    </location>
</feature>
<dbReference type="UniPathway" id="UPA00034">
    <property type="reaction ID" value="UER00025"/>
</dbReference>
<feature type="compositionally biased region" description="Acidic residues" evidence="8">
    <location>
        <begin position="305"/>
        <end position="314"/>
    </location>
</feature>
<feature type="region of interest" description="Disordered" evidence="8">
    <location>
        <begin position="345"/>
        <end position="366"/>
    </location>
</feature>
<comment type="pathway">
    <text evidence="1">Amino-acid biosynthesis; L-lysine biosynthesis via DAP pathway; DL-2,6-diaminopimelate from LL-2,6-diaminopimelate: step 1/1.</text>
</comment>
<gene>
    <name evidence="9" type="ORF">GPM918_LOCUS4112</name>
    <name evidence="10" type="ORF">SRO942_LOCUS4112</name>
</gene>
<protein>
    <recommendedName>
        <fullName evidence="3">diaminopimelate epimerase</fullName>
        <ecNumber evidence="3">5.1.1.7</ecNumber>
    </recommendedName>
</protein>
<dbReference type="Proteomes" id="UP000681722">
    <property type="component" value="Unassembled WGS sequence"/>
</dbReference>
<proteinExistence type="inferred from homology"/>
<evidence type="ECO:0000256" key="1">
    <source>
        <dbReference type="ARBA" id="ARBA00005196"/>
    </source>
</evidence>
<evidence type="ECO:0000313" key="9">
    <source>
        <dbReference type="EMBL" id="CAF0812587.1"/>
    </source>
</evidence>
<evidence type="ECO:0000256" key="2">
    <source>
        <dbReference type="ARBA" id="ARBA00010219"/>
    </source>
</evidence>
<evidence type="ECO:0000256" key="3">
    <source>
        <dbReference type="ARBA" id="ARBA00013080"/>
    </source>
</evidence>
<dbReference type="PANTHER" id="PTHR31689:SF0">
    <property type="entry name" value="DIAMINOPIMELATE EPIMERASE"/>
    <property type="match status" value="1"/>
</dbReference>
<dbReference type="PANTHER" id="PTHR31689">
    <property type="entry name" value="DIAMINOPIMELATE EPIMERASE, CHLOROPLASTIC"/>
    <property type="match status" value="1"/>
</dbReference>